<comment type="subcellular location">
    <subcellularLocation>
        <location evidence="1">Cell membrane</location>
        <topology evidence="1">Multi-pass membrane protein</topology>
    </subcellularLocation>
</comment>
<feature type="transmembrane region" description="Helical" evidence="6">
    <location>
        <begin position="73"/>
        <end position="95"/>
    </location>
</feature>
<dbReference type="AlphaFoldDB" id="A0A4Q9B1E5"/>
<comment type="caution">
    <text evidence="7">The sequence shown here is derived from an EMBL/GenBank/DDBJ whole genome shotgun (WGS) entry which is preliminary data.</text>
</comment>
<gene>
    <name evidence="7" type="ORF">ETP66_09505</name>
</gene>
<dbReference type="CDD" id="cd06581">
    <property type="entry name" value="TM_PBP1_LivM_like"/>
    <property type="match status" value="1"/>
</dbReference>
<dbReference type="OrthoDB" id="9789927at2"/>
<accession>A0A4Q9B1E5</accession>
<feature type="transmembrane region" description="Helical" evidence="6">
    <location>
        <begin position="166"/>
        <end position="185"/>
    </location>
</feature>
<feature type="transmembrane region" description="Helical" evidence="6">
    <location>
        <begin position="219"/>
        <end position="241"/>
    </location>
</feature>
<evidence type="ECO:0000313" key="7">
    <source>
        <dbReference type="EMBL" id="TBH17414.1"/>
    </source>
</evidence>
<dbReference type="InterPro" id="IPR043428">
    <property type="entry name" value="LivM-like"/>
</dbReference>
<evidence type="ECO:0000256" key="1">
    <source>
        <dbReference type="ARBA" id="ARBA00004651"/>
    </source>
</evidence>
<evidence type="ECO:0000256" key="5">
    <source>
        <dbReference type="ARBA" id="ARBA00023136"/>
    </source>
</evidence>
<sequence>MLAYLVSFAVFAGVFALLSLGLNVHWGYTGLFNIGVAGFFALGAFTSALFTTAMPQGILALYSQQAFGLEQPFLVGVLAGGLVALLFALPVGLATLRLREDYLAIATIGFAELVRLVFQNERWLANGPEPLRGIPRPLYCLVQGPDCDWLPAFLAPLFAGLEPRDYPYVFLLLLSLALALGYLLLERALRSPWGRALRAVREDEASAQMLGKNTALLKLQAFAVGAFLMGVAGAFYAHYMVSIDYNHFQPLFATFLIWVMLILGGSGNNRGAILGAFVIWGVWTGTAFLTDLLSPLLQALSPDLPARGPYLRYLFIALLFILILLYRPRGLLGEEKVVSVLGRRE</sequence>
<organism evidence="7 8">
    <name type="scientific">Thermus thermamylovorans</name>
    <dbReference type="NCBI Taxonomy" id="2509362"/>
    <lineage>
        <taxon>Bacteria</taxon>
        <taxon>Thermotogati</taxon>
        <taxon>Deinococcota</taxon>
        <taxon>Deinococci</taxon>
        <taxon>Thermales</taxon>
        <taxon>Thermaceae</taxon>
        <taxon>Thermus</taxon>
    </lineage>
</organism>
<evidence type="ECO:0000256" key="2">
    <source>
        <dbReference type="ARBA" id="ARBA00022475"/>
    </source>
</evidence>
<dbReference type="GO" id="GO:0015658">
    <property type="term" value="F:branched-chain amino acid transmembrane transporter activity"/>
    <property type="evidence" value="ECO:0007669"/>
    <property type="project" value="InterPro"/>
</dbReference>
<dbReference type="Pfam" id="PF02653">
    <property type="entry name" value="BPD_transp_2"/>
    <property type="match status" value="1"/>
</dbReference>
<name>A0A4Q9B1E5_9DEIN</name>
<evidence type="ECO:0000256" key="4">
    <source>
        <dbReference type="ARBA" id="ARBA00022989"/>
    </source>
</evidence>
<feature type="transmembrane region" description="Helical" evidence="6">
    <location>
        <begin position="31"/>
        <end position="53"/>
    </location>
</feature>
<keyword evidence="8" id="KW-1185">Reference proteome</keyword>
<keyword evidence="4 6" id="KW-1133">Transmembrane helix</keyword>
<feature type="transmembrane region" description="Helical" evidence="6">
    <location>
        <begin position="247"/>
        <end position="264"/>
    </location>
</feature>
<keyword evidence="2" id="KW-1003">Cell membrane</keyword>
<evidence type="ECO:0000256" key="6">
    <source>
        <dbReference type="SAM" id="Phobius"/>
    </source>
</evidence>
<feature type="transmembrane region" description="Helical" evidence="6">
    <location>
        <begin position="271"/>
        <end position="290"/>
    </location>
</feature>
<feature type="transmembrane region" description="Helical" evidence="6">
    <location>
        <begin position="6"/>
        <end position="24"/>
    </location>
</feature>
<dbReference type="Proteomes" id="UP000292858">
    <property type="component" value="Unassembled WGS sequence"/>
</dbReference>
<reference evidence="7 8" key="1">
    <citation type="submission" date="2019-02" db="EMBL/GenBank/DDBJ databases">
        <title>Thermus sp. a novel from hot spring.</title>
        <authorList>
            <person name="Zhao Z."/>
        </authorList>
    </citation>
    <scope>NUCLEOTIDE SEQUENCE [LARGE SCALE GENOMIC DNA]</scope>
    <source>
        <strain evidence="7 8">CFH 72773T</strain>
    </source>
</reference>
<feature type="transmembrane region" description="Helical" evidence="6">
    <location>
        <begin position="102"/>
        <end position="118"/>
    </location>
</feature>
<dbReference type="GO" id="GO:0005886">
    <property type="term" value="C:plasma membrane"/>
    <property type="evidence" value="ECO:0007669"/>
    <property type="project" value="UniProtKB-SubCell"/>
</dbReference>
<proteinExistence type="predicted"/>
<evidence type="ECO:0000313" key="8">
    <source>
        <dbReference type="Proteomes" id="UP000292858"/>
    </source>
</evidence>
<keyword evidence="5 6" id="KW-0472">Membrane</keyword>
<protein>
    <submittedName>
        <fullName evidence="7">Branched-chain amino acid ABC transporter permease</fullName>
    </submittedName>
</protein>
<keyword evidence="3 6" id="KW-0812">Transmembrane</keyword>
<dbReference type="PANTHER" id="PTHR30482">
    <property type="entry name" value="HIGH-AFFINITY BRANCHED-CHAIN AMINO ACID TRANSPORT SYSTEM PERMEASE"/>
    <property type="match status" value="1"/>
</dbReference>
<evidence type="ECO:0000256" key="3">
    <source>
        <dbReference type="ARBA" id="ARBA00022692"/>
    </source>
</evidence>
<dbReference type="EMBL" id="SIJL01000013">
    <property type="protein sequence ID" value="TBH17414.1"/>
    <property type="molecule type" value="Genomic_DNA"/>
</dbReference>
<dbReference type="InterPro" id="IPR001851">
    <property type="entry name" value="ABC_transp_permease"/>
</dbReference>
<dbReference type="PANTHER" id="PTHR30482:SF10">
    <property type="entry name" value="HIGH-AFFINITY BRANCHED-CHAIN AMINO ACID TRANSPORT PROTEIN BRAE"/>
    <property type="match status" value="1"/>
</dbReference>
<feature type="transmembrane region" description="Helical" evidence="6">
    <location>
        <begin position="310"/>
        <end position="326"/>
    </location>
</feature>